<feature type="compositionally biased region" description="Polar residues" evidence="1">
    <location>
        <begin position="121"/>
        <end position="138"/>
    </location>
</feature>
<feature type="region of interest" description="Disordered" evidence="1">
    <location>
        <begin position="31"/>
        <end position="79"/>
    </location>
</feature>
<dbReference type="AlphaFoldDB" id="A0A6L6Q402"/>
<gene>
    <name evidence="3" type="ORF">GM668_20235</name>
</gene>
<organism evidence="3 4">
    <name type="scientific">Pseudoduganella ginsengisoli</name>
    <dbReference type="NCBI Taxonomy" id="1462440"/>
    <lineage>
        <taxon>Bacteria</taxon>
        <taxon>Pseudomonadati</taxon>
        <taxon>Pseudomonadota</taxon>
        <taxon>Betaproteobacteria</taxon>
        <taxon>Burkholderiales</taxon>
        <taxon>Oxalobacteraceae</taxon>
        <taxon>Telluria group</taxon>
        <taxon>Pseudoduganella</taxon>
    </lineage>
</organism>
<dbReference type="Proteomes" id="UP000484015">
    <property type="component" value="Unassembled WGS sequence"/>
</dbReference>
<dbReference type="EMBL" id="WNLA01000015">
    <property type="protein sequence ID" value="MTW04410.1"/>
    <property type="molecule type" value="Genomic_DNA"/>
</dbReference>
<name>A0A6L6Q402_9BURK</name>
<sequence length="150" mass="15693">MNMQLSIKGLMGLGFSAALICSPVYAGSGGGHGGGGHASGGHGGHSSHSGYGKISGKSSRSSHYSGGKRSASHINSGFKSTHFSRYAKSRSMRPLATSEHLVSAYYRRDGQFVQPYFATNPDGTRNNNYSTRGNTNPHTGIAGTKPRDGE</sequence>
<feature type="region of interest" description="Disordered" evidence="1">
    <location>
        <begin position="116"/>
        <end position="150"/>
    </location>
</feature>
<evidence type="ECO:0000256" key="2">
    <source>
        <dbReference type="SAM" id="SignalP"/>
    </source>
</evidence>
<comment type="caution">
    <text evidence="3">The sequence shown here is derived from an EMBL/GenBank/DDBJ whole genome shotgun (WGS) entry which is preliminary data.</text>
</comment>
<evidence type="ECO:0000256" key="1">
    <source>
        <dbReference type="SAM" id="MobiDB-lite"/>
    </source>
</evidence>
<evidence type="ECO:0000313" key="4">
    <source>
        <dbReference type="Proteomes" id="UP000484015"/>
    </source>
</evidence>
<proteinExistence type="predicted"/>
<feature type="compositionally biased region" description="Gly residues" evidence="1">
    <location>
        <begin position="31"/>
        <end position="44"/>
    </location>
</feature>
<reference evidence="3 4" key="1">
    <citation type="submission" date="2019-11" db="EMBL/GenBank/DDBJ databases">
        <title>Type strains purchased from KCTC, JCM and DSMZ.</title>
        <authorList>
            <person name="Lu H."/>
        </authorList>
    </citation>
    <scope>NUCLEOTIDE SEQUENCE [LARGE SCALE GENOMIC DNA]</scope>
    <source>
        <strain evidence="3 4">KCTC 42409</strain>
    </source>
</reference>
<feature type="chain" id="PRO_5026723373" evidence="2">
    <location>
        <begin position="27"/>
        <end position="150"/>
    </location>
</feature>
<feature type="compositionally biased region" description="Low complexity" evidence="1">
    <location>
        <begin position="46"/>
        <end position="69"/>
    </location>
</feature>
<evidence type="ECO:0000313" key="3">
    <source>
        <dbReference type="EMBL" id="MTW04410.1"/>
    </source>
</evidence>
<feature type="signal peptide" evidence="2">
    <location>
        <begin position="1"/>
        <end position="26"/>
    </location>
</feature>
<dbReference type="OrthoDB" id="8690161at2"/>
<protein>
    <submittedName>
        <fullName evidence="3">Uncharacterized protein</fullName>
    </submittedName>
</protein>
<accession>A0A6L6Q402</accession>
<dbReference type="RefSeq" id="WP_155440761.1">
    <property type="nucleotide sequence ID" value="NZ_WNLA01000015.1"/>
</dbReference>
<keyword evidence="2" id="KW-0732">Signal</keyword>
<keyword evidence="4" id="KW-1185">Reference proteome</keyword>